<dbReference type="PANTHER" id="PTHR37213:SF1">
    <property type="entry name" value="SUBTILISIN-LIKE PROTEASE"/>
    <property type="match status" value="1"/>
</dbReference>
<dbReference type="EnsemblPlants" id="Kaladp0081s0395.2.v1.1">
    <property type="protein sequence ID" value="Kaladp0081s0395.2.v1.1"/>
    <property type="gene ID" value="Kaladp0081s0395.v1.1"/>
</dbReference>
<dbReference type="Proteomes" id="UP000594263">
    <property type="component" value="Unplaced"/>
</dbReference>
<evidence type="ECO:0000256" key="1">
    <source>
        <dbReference type="SAM" id="MobiDB-lite"/>
    </source>
</evidence>
<dbReference type="AlphaFoldDB" id="A0A7N0US63"/>
<name>A0A7N0US63_KALFE</name>
<dbReference type="EnsemblPlants" id="Kaladp0081s0395.3.v1.1">
    <property type="protein sequence ID" value="Kaladp0081s0395.3.v1.1"/>
    <property type="gene ID" value="Kaladp0081s0395.v1.1"/>
</dbReference>
<dbReference type="Gramene" id="Kaladp0081s0395.3.v1.1">
    <property type="protein sequence ID" value="Kaladp0081s0395.3.v1.1"/>
    <property type="gene ID" value="Kaladp0081s0395.v1.1"/>
</dbReference>
<organism evidence="2 3">
    <name type="scientific">Kalanchoe fedtschenkoi</name>
    <name type="common">Lavender scallops</name>
    <name type="synonym">South American air plant</name>
    <dbReference type="NCBI Taxonomy" id="63787"/>
    <lineage>
        <taxon>Eukaryota</taxon>
        <taxon>Viridiplantae</taxon>
        <taxon>Streptophyta</taxon>
        <taxon>Embryophyta</taxon>
        <taxon>Tracheophyta</taxon>
        <taxon>Spermatophyta</taxon>
        <taxon>Magnoliopsida</taxon>
        <taxon>eudicotyledons</taxon>
        <taxon>Gunneridae</taxon>
        <taxon>Pentapetalae</taxon>
        <taxon>Saxifragales</taxon>
        <taxon>Crassulaceae</taxon>
        <taxon>Kalanchoe</taxon>
    </lineage>
</organism>
<feature type="region of interest" description="Disordered" evidence="1">
    <location>
        <begin position="60"/>
        <end position="81"/>
    </location>
</feature>
<keyword evidence="3" id="KW-1185">Reference proteome</keyword>
<evidence type="ECO:0000313" key="2">
    <source>
        <dbReference type="EnsemblPlants" id="Kaladp0081s0395.1.v1.1"/>
    </source>
</evidence>
<evidence type="ECO:0000313" key="3">
    <source>
        <dbReference type="Proteomes" id="UP000594263"/>
    </source>
</evidence>
<dbReference type="EnsemblPlants" id="Kaladp0081s0395.1.v1.1">
    <property type="protein sequence ID" value="Kaladp0081s0395.1.v1.1"/>
    <property type="gene ID" value="Kaladp0081s0395.v1.1"/>
</dbReference>
<dbReference type="Gramene" id="Kaladp0081s0395.1.v1.1">
    <property type="protein sequence ID" value="Kaladp0081s0395.1.v1.1"/>
    <property type="gene ID" value="Kaladp0081s0395.v1.1"/>
</dbReference>
<dbReference type="PANTHER" id="PTHR37213">
    <property type="entry name" value="SUBTILISIN-LIKE PROTEASE"/>
    <property type="match status" value="1"/>
</dbReference>
<protein>
    <submittedName>
        <fullName evidence="2">Uncharacterized protein</fullName>
    </submittedName>
</protein>
<feature type="compositionally biased region" description="Polar residues" evidence="1">
    <location>
        <begin position="67"/>
        <end position="81"/>
    </location>
</feature>
<reference evidence="2" key="1">
    <citation type="submission" date="2021-01" db="UniProtKB">
        <authorList>
            <consortium name="EnsemblPlants"/>
        </authorList>
    </citation>
    <scope>IDENTIFICATION</scope>
</reference>
<dbReference type="Gramene" id="Kaladp0081s0395.2.v1.1">
    <property type="protein sequence ID" value="Kaladp0081s0395.2.v1.1"/>
    <property type="gene ID" value="Kaladp0081s0395.v1.1"/>
</dbReference>
<accession>A0A7N0US63</accession>
<proteinExistence type="predicted"/>
<sequence>MAGDWRTKVTKVNSFVWKTMGGLSGRSNLASWAVAGSLAYYLWVKPSEKEQQEKQLLLHQYPEGSEAQKSNVLRSKSWNEQ</sequence>